<evidence type="ECO:0000313" key="2">
    <source>
        <dbReference type="Proteomes" id="UP000184185"/>
    </source>
</evidence>
<keyword evidence="2" id="KW-1185">Reference proteome</keyword>
<reference evidence="1 2" key="1">
    <citation type="submission" date="2016-11" db="EMBL/GenBank/DDBJ databases">
        <authorList>
            <person name="Jaros S."/>
            <person name="Januszkiewicz K."/>
            <person name="Wedrychowicz H."/>
        </authorList>
    </citation>
    <scope>NUCLEOTIDE SEQUENCE [LARGE SCALE GENOMIC DNA]</scope>
    <source>
        <strain evidence="1 2">DSM 14809</strain>
    </source>
</reference>
<dbReference type="Proteomes" id="UP000184185">
    <property type="component" value="Unassembled WGS sequence"/>
</dbReference>
<dbReference type="AlphaFoldDB" id="A0A1M6C9F6"/>
<proteinExistence type="predicted"/>
<protein>
    <submittedName>
        <fullName evidence="1">Uncharacterized protein</fullName>
    </submittedName>
</protein>
<dbReference type="EMBL" id="FQYQ01000003">
    <property type="protein sequence ID" value="SHI57388.1"/>
    <property type="molecule type" value="Genomic_DNA"/>
</dbReference>
<accession>A0A1M6C9F6</accession>
<name>A0A1M6C9F6_PSEXY</name>
<dbReference type="RefSeq" id="WP_278335514.1">
    <property type="nucleotide sequence ID" value="NZ_FQYQ01000003.1"/>
</dbReference>
<sequence length="40" mass="4740">MIPVEVDLSFDENQKKADRLSKYQELIKQDKDKEETDAKN</sequence>
<gene>
    <name evidence="1" type="ORF">SAMN02745725_00632</name>
</gene>
<evidence type="ECO:0000313" key="1">
    <source>
        <dbReference type="EMBL" id="SHI57388.1"/>
    </source>
</evidence>
<organism evidence="1 2">
    <name type="scientific">Pseudobutyrivibrio xylanivorans DSM 14809</name>
    <dbReference type="NCBI Taxonomy" id="1123012"/>
    <lineage>
        <taxon>Bacteria</taxon>
        <taxon>Bacillati</taxon>
        <taxon>Bacillota</taxon>
        <taxon>Clostridia</taxon>
        <taxon>Lachnospirales</taxon>
        <taxon>Lachnospiraceae</taxon>
        <taxon>Pseudobutyrivibrio</taxon>
    </lineage>
</organism>